<sequence length="125" mass="13899">MGAHDRDRGEGGSGKDPRGRKGDGMEMMGEAGGWQKRAKKEEKERRKGMGKMLGKMRMEGPEVERWGWQWSLARVHACDGEHRARKARRFGGGGGSFEPEVVMSAKGVNGCLVRLEELWARGRDG</sequence>
<organism evidence="2 3">
    <name type="scientific">Amborella trichopoda</name>
    <dbReference type="NCBI Taxonomy" id="13333"/>
    <lineage>
        <taxon>Eukaryota</taxon>
        <taxon>Viridiplantae</taxon>
        <taxon>Streptophyta</taxon>
        <taxon>Embryophyta</taxon>
        <taxon>Tracheophyta</taxon>
        <taxon>Spermatophyta</taxon>
        <taxon>Magnoliopsida</taxon>
        <taxon>Amborellales</taxon>
        <taxon>Amborellaceae</taxon>
        <taxon>Amborella</taxon>
    </lineage>
</organism>
<evidence type="ECO:0000256" key="1">
    <source>
        <dbReference type="SAM" id="MobiDB-lite"/>
    </source>
</evidence>
<feature type="region of interest" description="Disordered" evidence="1">
    <location>
        <begin position="1"/>
        <end position="56"/>
    </location>
</feature>
<dbReference type="Gramene" id="ERN03173">
    <property type="protein sequence ID" value="ERN03173"/>
    <property type="gene ID" value="AMTR_s00003p00126000"/>
</dbReference>
<accession>W1P5K2</accession>
<evidence type="ECO:0000313" key="2">
    <source>
        <dbReference type="EMBL" id="ERN03173.1"/>
    </source>
</evidence>
<proteinExistence type="predicted"/>
<name>W1P5K2_AMBTC</name>
<dbReference type="HOGENOM" id="CLU_1995666_0_0_1"/>
<protein>
    <submittedName>
        <fullName evidence="2">Uncharacterized protein</fullName>
    </submittedName>
</protein>
<dbReference type="AlphaFoldDB" id="W1P5K2"/>
<feature type="compositionally biased region" description="Basic and acidic residues" evidence="1">
    <location>
        <begin position="1"/>
        <end position="24"/>
    </location>
</feature>
<dbReference type="Proteomes" id="UP000017836">
    <property type="component" value="Unassembled WGS sequence"/>
</dbReference>
<gene>
    <name evidence="2" type="ORF">AMTR_s00003p00126000</name>
</gene>
<evidence type="ECO:0000313" key="3">
    <source>
        <dbReference type="Proteomes" id="UP000017836"/>
    </source>
</evidence>
<dbReference type="EMBL" id="KI394358">
    <property type="protein sequence ID" value="ERN03173.1"/>
    <property type="molecule type" value="Genomic_DNA"/>
</dbReference>
<keyword evidence="3" id="KW-1185">Reference proteome</keyword>
<reference evidence="3" key="1">
    <citation type="journal article" date="2013" name="Science">
        <title>The Amborella genome and the evolution of flowering plants.</title>
        <authorList>
            <consortium name="Amborella Genome Project"/>
        </authorList>
    </citation>
    <scope>NUCLEOTIDE SEQUENCE [LARGE SCALE GENOMIC DNA]</scope>
</reference>